<sequence>MTTALKPAVQISSDDFVSHFQTSFLETLNVLPWQRKLGTKDRLHSTKPASLYAIFVGNDLAYTKESILCWARVLENYGLLLLEASSETLPELIQAFCPTILTYVENQNPNVWVFQKRAQKNLSQIADEFYQKMRDNAPLDTIFALLDEYEQIAPTSSFPFFTRQKLLSDRQLPTLAEMDWQRCVDRMGSSSQMFAILSTIISGNYQKGFRKREMLLKDNHLRRTPTPPDESLYAKRWKGENLAGKSIVVWTEFGLGDEIMFAQLAHYLKRQGASKTVWIAQTPIVELLKTHPDIDQVIDAKQIAQELDEFDYWVYPHEILVYVNTPFDYLPKRQPYLSADPTKSAAMAVQFADTGNLKVGIVWRGDPSHENDKFRSIHNLDYIETLFKLADIDWYCLQKACNDDEIALLEKYQILHLAKDYQDFTDTAAALTHLDYLVAVDTSVVHLAGAMGVPSLVMLPYIVDWRWGLEGKTNKWYPSIESFRNSYISEHWENVIEDIQHALTLRLAWKTA</sequence>
<keyword evidence="1" id="KW-0489">Methyltransferase</keyword>
<name>A0A4Y9K3F2_9PAST</name>
<dbReference type="RefSeq" id="WP_135055022.1">
    <property type="nucleotide sequence ID" value="NZ_JADGLC010000005.1"/>
</dbReference>
<dbReference type="EMBL" id="SPPA01000005">
    <property type="protein sequence ID" value="TFV12072.1"/>
    <property type="molecule type" value="Genomic_DNA"/>
</dbReference>
<keyword evidence="1" id="KW-0808">Transferase</keyword>
<evidence type="ECO:0000313" key="1">
    <source>
        <dbReference type="EMBL" id="TFV12072.1"/>
    </source>
</evidence>
<reference evidence="1 2" key="1">
    <citation type="submission" date="2019-03" db="EMBL/GenBank/DDBJ databases">
        <title>Diversity of the mouse oral microbiome.</title>
        <authorList>
            <person name="Joseph S."/>
            <person name="Aduse-Opoku J."/>
            <person name="Curtis M."/>
            <person name="Wade W."/>
            <person name="Hashim A."/>
        </authorList>
    </citation>
    <scope>NUCLEOTIDE SEQUENCE [LARGE SCALE GENOMIC DNA]</scope>
    <source>
        <strain evidence="1 2">WT12</strain>
    </source>
</reference>
<dbReference type="Proteomes" id="UP000297396">
    <property type="component" value="Unassembled WGS sequence"/>
</dbReference>
<comment type="caution">
    <text evidence="1">The sequence shown here is derived from an EMBL/GenBank/DDBJ whole genome shotgun (WGS) entry which is preliminary data.</text>
</comment>
<dbReference type="GO" id="GO:0032259">
    <property type="term" value="P:methylation"/>
    <property type="evidence" value="ECO:0007669"/>
    <property type="project" value="UniProtKB-KW"/>
</dbReference>
<protein>
    <submittedName>
        <fullName evidence="1">Methyltransferase type 11</fullName>
    </submittedName>
</protein>
<dbReference type="OrthoDB" id="238183at2"/>
<evidence type="ECO:0000313" key="2">
    <source>
        <dbReference type="Proteomes" id="UP000297396"/>
    </source>
</evidence>
<organism evidence="1 2">
    <name type="scientific">Muribacter muris</name>
    <dbReference type="NCBI Taxonomy" id="67855"/>
    <lineage>
        <taxon>Bacteria</taxon>
        <taxon>Pseudomonadati</taxon>
        <taxon>Pseudomonadota</taxon>
        <taxon>Gammaproteobacteria</taxon>
        <taxon>Pasteurellales</taxon>
        <taxon>Pasteurellaceae</taxon>
        <taxon>Muribacter</taxon>
    </lineage>
</organism>
<gene>
    <name evidence="1" type="ORF">E4T80_03595</name>
</gene>
<accession>A0A4Y9K3F2</accession>
<dbReference type="Gene3D" id="3.40.50.2000">
    <property type="entry name" value="Glycogen Phosphorylase B"/>
    <property type="match status" value="1"/>
</dbReference>
<dbReference type="AlphaFoldDB" id="A0A4Y9K3F2"/>
<dbReference type="GO" id="GO:0008168">
    <property type="term" value="F:methyltransferase activity"/>
    <property type="evidence" value="ECO:0007669"/>
    <property type="project" value="UniProtKB-KW"/>
</dbReference>
<dbReference type="SUPFAM" id="SSF53756">
    <property type="entry name" value="UDP-Glycosyltransferase/glycogen phosphorylase"/>
    <property type="match status" value="1"/>
</dbReference>
<proteinExistence type="predicted"/>